<name>A0A9D5JU08_9BACT</name>
<dbReference type="PANTHER" id="PTHR43537">
    <property type="entry name" value="TRANSCRIPTIONAL REGULATOR, GNTR FAMILY"/>
    <property type="match status" value="1"/>
</dbReference>
<dbReference type="InterPro" id="IPR036388">
    <property type="entry name" value="WH-like_DNA-bd_sf"/>
</dbReference>
<evidence type="ECO:0000256" key="3">
    <source>
        <dbReference type="ARBA" id="ARBA00023163"/>
    </source>
</evidence>
<evidence type="ECO:0000313" key="5">
    <source>
        <dbReference type="EMBL" id="MBD3324079.1"/>
    </source>
</evidence>
<dbReference type="SUPFAM" id="SSF48008">
    <property type="entry name" value="GntR ligand-binding domain-like"/>
    <property type="match status" value="1"/>
</dbReference>
<evidence type="ECO:0000256" key="1">
    <source>
        <dbReference type="ARBA" id="ARBA00023015"/>
    </source>
</evidence>
<accession>A0A9D5JU08</accession>
<dbReference type="GO" id="GO:0003700">
    <property type="term" value="F:DNA-binding transcription factor activity"/>
    <property type="evidence" value="ECO:0007669"/>
    <property type="project" value="InterPro"/>
</dbReference>
<comment type="caution">
    <text evidence="5">The sequence shown here is derived from an EMBL/GenBank/DDBJ whole genome shotgun (WGS) entry which is preliminary data.</text>
</comment>
<evidence type="ECO:0000313" key="6">
    <source>
        <dbReference type="Proteomes" id="UP000649604"/>
    </source>
</evidence>
<feature type="domain" description="HTH gntR-type" evidence="4">
    <location>
        <begin position="5"/>
        <end position="72"/>
    </location>
</feature>
<proteinExistence type="predicted"/>
<dbReference type="InterPro" id="IPR011711">
    <property type="entry name" value="GntR_C"/>
</dbReference>
<dbReference type="PANTHER" id="PTHR43537:SF24">
    <property type="entry name" value="GLUCONATE OPERON TRANSCRIPTIONAL REPRESSOR"/>
    <property type="match status" value="1"/>
</dbReference>
<dbReference type="EMBL" id="WJJP01000180">
    <property type="protein sequence ID" value="MBD3324079.1"/>
    <property type="molecule type" value="Genomic_DNA"/>
</dbReference>
<dbReference type="SUPFAM" id="SSF46785">
    <property type="entry name" value="Winged helix' DNA-binding domain"/>
    <property type="match status" value="1"/>
</dbReference>
<organism evidence="5 6">
    <name type="scientific">candidate division KSB3 bacterium</name>
    <dbReference type="NCBI Taxonomy" id="2044937"/>
    <lineage>
        <taxon>Bacteria</taxon>
        <taxon>candidate division KSB3</taxon>
    </lineage>
</organism>
<dbReference type="PRINTS" id="PR00035">
    <property type="entry name" value="HTHGNTR"/>
</dbReference>
<protein>
    <submittedName>
        <fullName evidence="5">GntR family transcriptional regulator</fullName>
    </submittedName>
</protein>
<keyword evidence="1" id="KW-0805">Transcription regulation</keyword>
<evidence type="ECO:0000256" key="2">
    <source>
        <dbReference type="ARBA" id="ARBA00023125"/>
    </source>
</evidence>
<reference evidence="5" key="1">
    <citation type="submission" date="2019-11" db="EMBL/GenBank/DDBJ databases">
        <title>Microbial mats filling the niche in hypersaline microbial mats.</title>
        <authorList>
            <person name="Wong H.L."/>
            <person name="Macleod F.I."/>
            <person name="White R.A. III"/>
            <person name="Burns B.P."/>
        </authorList>
    </citation>
    <scope>NUCLEOTIDE SEQUENCE</scope>
    <source>
        <strain evidence="5">Rbin_158</strain>
    </source>
</reference>
<sequence>MRRVQTIPEQIVDQLRKDILAGILQEGTPLREQELSERFGVSRGPVRAALQQLAAEGLVVAVPNVGVRVAPYPREEVFPVIIQMRQLIEECILSLICEQLSADLIHHLEEVLEKLHTACDQADMPAVQALDRAFHSTLVESYGEQRLVTIWNALFTWMNFRESPQHDLRKSYQAHKAILEAIKNGDQENAIQLVKINIQES</sequence>
<dbReference type="SMART" id="SM00895">
    <property type="entry name" value="FCD"/>
    <property type="match status" value="1"/>
</dbReference>
<keyword evidence="3" id="KW-0804">Transcription</keyword>
<dbReference type="SMART" id="SM00345">
    <property type="entry name" value="HTH_GNTR"/>
    <property type="match status" value="1"/>
</dbReference>
<dbReference type="InterPro" id="IPR036390">
    <property type="entry name" value="WH_DNA-bd_sf"/>
</dbReference>
<dbReference type="InterPro" id="IPR008920">
    <property type="entry name" value="TF_FadR/GntR_C"/>
</dbReference>
<dbReference type="GO" id="GO:0003677">
    <property type="term" value="F:DNA binding"/>
    <property type="evidence" value="ECO:0007669"/>
    <property type="project" value="UniProtKB-KW"/>
</dbReference>
<dbReference type="InterPro" id="IPR000524">
    <property type="entry name" value="Tscrpt_reg_HTH_GntR"/>
</dbReference>
<dbReference type="Proteomes" id="UP000649604">
    <property type="component" value="Unassembled WGS sequence"/>
</dbReference>
<dbReference type="Pfam" id="PF07729">
    <property type="entry name" value="FCD"/>
    <property type="match status" value="1"/>
</dbReference>
<dbReference type="CDD" id="cd07377">
    <property type="entry name" value="WHTH_GntR"/>
    <property type="match status" value="1"/>
</dbReference>
<dbReference type="PROSITE" id="PS50949">
    <property type="entry name" value="HTH_GNTR"/>
    <property type="match status" value="1"/>
</dbReference>
<dbReference type="Gene3D" id="1.20.120.530">
    <property type="entry name" value="GntR ligand-binding domain-like"/>
    <property type="match status" value="1"/>
</dbReference>
<gene>
    <name evidence="5" type="ORF">GF339_05805</name>
</gene>
<dbReference type="Pfam" id="PF00392">
    <property type="entry name" value="GntR"/>
    <property type="match status" value="1"/>
</dbReference>
<dbReference type="Gene3D" id="1.10.10.10">
    <property type="entry name" value="Winged helix-like DNA-binding domain superfamily/Winged helix DNA-binding domain"/>
    <property type="match status" value="1"/>
</dbReference>
<evidence type="ECO:0000259" key="4">
    <source>
        <dbReference type="PROSITE" id="PS50949"/>
    </source>
</evidence>
<dbReference type="AlphaFoldDB" id="A0A9D5JU08"/>
<keyword evidence="2" id="KW-0238">DNA-binding</keyword>